<dbReference type="Proteomes" id="UP000193498">
    <property type="component" value="Unassembled WGS sequence"/>
</dbReference>
<reference evidence="2 3" key="1">
    <citation type="submission" date="2016-07" db="EMBL/GenBank/DDBJ databases">
        <title>Pervasive Adenine N6-methylation of Active Genes in Fungi.</title>
        <authorList>
            <consortium name="DOE Joint Genome Institute"/>
            <person name="Mondo S.J."/>
            <person name="Dannebaum R.O."/>
            <person name="Kuo R.C."/>
            <person name="Labutti K."/>
            <person name="Haridas S."/>
            <person name="Kuo A."/>
            <person name="Salamov A."/>
            <person name="Ahrendt S.R."/>
            <person name="Lipzen A."/>
            <person name="Sullivan W."/>
            <person name="Andreopoulos W.B."/>
            <person name="Clum A."/>
            <person name="Lindquist E."/>
            <person name="Daum C."/>
            <person name="Ramamoorthy G.K."/>
            <person name="Gryganskyi A."/>
            <person name="Culley D."/>
            <person name="Magnuson J.K."/>
            <person name="James T.Y."/>
            <person name="O'Malley M.A."/>
            <person name="Stajich J.E."/>
            <person name="Spatafora J.W."/>
            <person name="Visel A."/>
            <person name="Grigoriev I.V."/>
        </authorList>
    </citation>
    <scope>NUCLEOTIDE SEQUENCE [LARGE SCALE GENOMIC DNA]</scope>
    <source>
        <strain evidence="2 3">CBS 931.73</strain>
    </source>
</reference>
<organism evidence="2 3">
    <name type="scientific">Basidiobolus meristosporus CBS 931.73</name>
    <dbReference type="NCBI Taxonomy" id="1314790"/>
    <lineage>
        <taxon>Eukaryota</taxon>
        <taxon>Fungi</taxon>
        <taxon>Fungi incertae sedis</taxon>
        <taxon>Zoopagomycota</taxon>
        <taxon>Entomophthoromycotina</taxon>
        <taxon>Basidiobolomycetes</taxon>
        <taxon>Basidiobolales</taxon>
        <taxon>Basidiobolaceae</taxon>
        <taxon>Basidiobolus</taxon>
    </lineage>
</organism>
<comment type="caution">
    <text evidence="2">The sequence shown here is derived from an EMBL/GenBank/DDBJ whole genome shotgun (WGS) entry which is preliminary data.</text>
</comment>
<dbReference type="GO" id="GO:0006629">
    <property type="term" value="P:lipid metabolic process"/>
    <property type="evidence" value="ECO:0007669"/>
    <property type="project" value="InterPro"/>
</dbReference>
<dbReference type="AlphaFoldDB" id="A0A1Y1XXB9"/>
<feature type="chain" id="PRO_5012734061" evidence="1">
    <location>
        <begin position="24"/>
        <end position="335"/>
    </location>
</feature>
<evidence type="ECO:0000313" key="2">
    <source>
        <dbReference type="EMBL" id="ORX89974.1"/>
    </source>
</evidence>
<dbReference type="InterPro" id="IPR051057">
    <property type="entry name" value="PI-PLC_domain"/>
</dbReference>
<dbReference type="PROSITE" id="PS50007">
    <property type="entry name" value="PIPLC_X_DOMAIN"/>
    <property type="match status" value="1"/>
</dbReference>
<keyword evidence="1" id="KW-0732">Signal</keyword>
<feature type="signal peptide" evidence="1">
    <location>
        <begin position="1"/>
        <end position="23"/>
    </location>
</feature>
<evidence type="ECO:0000313" key="3">
    <source>
        <dbReference type="Proteomes" id="UP000193498"/>
    </source>
</evidence>
<dbReference type="STRING" id="1314790.A0A1Y1XXB9"/>
<protein>
    <submittedName>
        <fullName evidence="2">PLC-like phosphodiesterase</fullName>
    </submittedName>
</protein>
<dbReference type="Pfam" id="PF26146">
    <property type="entry name" value="PI-PLC_X"/>
    <property type="match status" value="1"/>
</dbReference>
<dbReference type="Gene3D" id="3.20.20.190">
    <property type="entry name" value="Phosphatidylinositol (PI) phosphodiesterase"/>
    <property type="match status" value="1"/>
</dbReference>
<dbReference type="GO" id="GO:0008081">
    <property type="term" value="F:phosphoric diester hydrolase activity"/>
    <property type="evidence" value="ECO:0007669"/>
    <property type="project" value="InterPro"/>
</dbReference>
<accession>A0A1Y1XXB9</accession>
<proteinExistence type="predicted"/>
<dbReference type="InParanoid" id="A0A1Y1XXB9"/>
<dbReference type="InterPro" id="IPR017946">
    <property type="entry name" value="PLC-like_Pdiesterase_TIM-brl"/>
</dbReference>
<name>A0A1Y1XXB9_9FUNG</name>
<dbReference type="PANTHER" id="PTHR13593">
    <property type="match status" value="1"/>
</dbReference>
<sequence>MRTFHLLVSCALAVGCFFGPVTAQSTTTPSACNGAAALCNRKYNEVAYATTHNAYALSPDTAGNQNNPIAKQLTDGIRGLMLDLHKSNQSSAIHLCHTSCQVLDAGPLTTALSDIKSFLDKNRNEVVTIFFENADNFSAKEITAAFTQTGLQSYAATFTNQTLPTLAKMIQDNKRLVVFTDSNADPKASPIIMDEYSYVWETPFSVGLNGSFTCSIDRPKDQQKAMYVLNHFIYVELNLQGSNIQIPAANYATTTNAQSLANHASQCNQERNQMPNFIAVDFYDVGNVFQVVANLNQVPYTAPSKGTTGDKSTAAGFGPHYFGLSAFVLASVLLY</sequence>
<gene>
    <name evidence="2" type="ORF">K493DRAFT_318282</name>
</gene>
<dbReference type="PANTHER" id="PTHR13593:SF140">
    <property type="entry name" value="PLC-LIKE PHOSPHODIESTERASE"/>
    <property type="match status" value="1"/>
</dbReference>
<dbReference type="SUPFAM" id="SSF51695">
    <property type="entry name" value="PLC-like phosphodiesterases"/>
    <property type="match status" value="1"/>
</dbReference>
<keyword evidence="3" id="KW-1185">Reference proteome</keyword>
<dbReference type="PROSITE" id="PS51257">
    <property type="entry name" value="PROKAR_LIPOPROTEIN"/>
    <property type="match status" value="1"/>
</dbReference>
<dbReference type="EMBL" id="MCFE01000408">
    <property type="protein sequence ID" value="ORX89974.1"/>
    <property type="molecule type" value="Genomic_DNA"/>
</dbReference>
<dbReference type="OrthoDB" id="7984201at2759"/>
<evidence type="ECO:0000256" key="1">
    <source>
        <dbReference type="SAM" id="SignalP"/>
    </source>
</evidence>